<evidence type="ECO:0000313" key="9">
    <source>
        <dbReference type="EMBL" id="VVN33291.1"/>
    </source>
</evidence>
<gene>
    <name evidence="9" type="primary">yeaX_2</name>
    <name evidence="9" type="ORF">PS662_05002</name>
</gene>
<feature type="domain" description="FAD-binding FR-type" evidence="8">
    <location>
        <begin position="1"/>
        <end position="101"/>
    </location>
</feature>
<evidence type="ECO:0000256" key="3">
    <source>
        <dbReference type="ARBA" id="ARBA00022723"/>
    </source>
</evidence>
<evidence type="ECO:0000259" key="8">
    <source>
        <dbReference type="PROSITE" id="PS51384"/>
    </source>
</evidence>
<sequence length="317" mass="34358">MLEVCVSRKITEADGVCSFELTAADGTELPAFTAGSHVDVQVAQGVVRQYSLCNSPHERGRYLIAVLNEPASRGGSSGMHADVQEGTRLTIGSPRNLFDLDLGGDRYVLFAGGIGITPILAMAHSLVAAGKAFELHYCGRSLERLAFLGLLQAAPFTPHVYLHVNEAATGQRLGAVRILSSPSPHDQLYVCGPTGFMSHIQSAAKACGWRDGQIHREDFAAQVQVLEGDRRFEIELSRSGRIIEIPAQKTVLEVLLEHDVEIESSCEQGICGTCITRVLAGEPEHRDQYMSAAEHARNDCFAPCCSRSRSSRLVLDL</sequence>
<dbReference type="GO" id="GO:0004497">
    <property type="term" value="F:monooxygenase activity"/>
    <property type="evidence" value="ECO:0007669"/>
    <property type="project" value="UniProtKB-KW"/>
</dbReference>
<dbReference type="SUPFAM" id="SSF52343">
    <property type="entry name" value="Ferredoxin reductase-like, C-terminal NADP-linked domain"/>
    <property type="match status" value="1"/>
</dbReference>
<dbReference type="EC" id="1.14.13.-" evidence="9"/>
<dbReference type="GO" id="GO:0051537">
    <property type="term" value="F:2 iron, 2 sulfur cluster binding"/>
    <property type="evidence" value="ECO:0007669"/>
    <property type="project" value="UniProtKB-KW"/>
</dbReference>
<keyword evidence="5" id="KW-0408">Iron</keyword>
<dbReference type="PROSITE" id="PS51085">
    <property type="entry name" value="2FE2S_FER_2"/>
    <property type="match status" value="1"/>
</dbReference>
<evidence type="ECO:0000256" key="5">
    <source>
        <dbReference type="ARBA" id="ARBA00023004"/>
    </source>
</evidence>
<dbReference type="InterPro" id="IPR050415">
    <property type="entry name" value="MRET"/>
</dbReference>
<dbReference type="SUPFAM" id="SSF63380">
    <property type="entry name" value="Riboflavin synthase domain-like"/>
    <property type="match status" value="1"/>
</dbReference>
<dbReference type="PROSITE" id="PS00197">
    <property type="entry name" value="2FE2S_FER_1"/>
    <property type="match status" value="1"/>
</dbReference>
<dbReference type="InterPro" id="IPR036010">
    <property type="entry name" value="2Fe-2S_ferredoxin-like_sf"/>
</dbReference>
<name>A0A5E6WZ68_PSEFL</name>
<feature type="domain" description="2Fe-2S ferredoxin-type" evidence="7">
    <location>
        <begin position="232"/>
        <end position="317"/>
    </location>
</feature>
<dbReference type="OrthoDB" id="9801223at2"/>
<dbReference type="Gene3D" id="3.10.20.30">
    <property type="match status" value="1"/>
</dbReference>
<dbReference type="SUPFAM" id="SSF54292">
    <property type="entry name" value="2Fe-2S ferredoxin-like"/>
    <property type="match status" value="1"/>
</dbReference>
<dbReference type="RefSeq" id="WP_150713285.1">
    <property type="nucleotide sequence ID" value="NZ_CABVHK010000019.1"/>
</dbReference>
<keyword evidence="4 9" id="KW-0560">Oxidoreductase</keyword>
<keyword evidence="6" id="KW-0411">Iron-sulfur</keyword>
<organism evidence="9 10">
    <name type="scientific">Pseudomonas fluorescens</name>
    <dbReference type="NCBI Taxonomy" id="294"/>
    <lineage>
        <taxon>Bacteria</taxon>
        <taxon>Pseudomonadati</taxon>
        <taxon>Pseudomonadota</taxon>
        <taxon>Gammaproteobacteria</taxon>
        <taxon>Pseudomonadales</taxon>
        <taxon>Pseudomonadaceae</taxon>
        <taxon>Pseudomonas</taxon>
    </lineage>
</organism>
<keyword evidence="1" id="KW-0285">Flavoprotein</keyword>
<dbReference type="EMBL" id="CABVHK010000019">
    <property type="protein sequence ID" value="VVN33291.1"/>
    <property type="molecule type" value="Genomic_DNA"/>
</dbReference>
<dbReference type="PROSITE" id="PS51384">
    <property type="entry name" value="FAD_FR"/>
    <property type="match status" value="1"/>
</dbReference>
<dbReference type="InterPro" id="IPR017938">
    <property type="entry name" value="Riboflavin_synthase-like_b-brl"/>
</dbReference>
<dbReference type="AlphaFoldDB" id="A0A5E6WZ68"/>
<dbReference type="GO" id="GO:0046872">
    <property type="term" value="F:metal ion binding"/>
    <property type="evidence" value="ECO:0007669"/>
    <property type="project" value="UniProtKB-KW"/>
</dbReference>
<dbReference type="PANTHER" id="PTHR47354:SF1">
    <property type="entry name" value="CARNITINE MONOOXYGENASE REDUCTASE SUBUNIT"/>
    <property type="match status" value="1"/>
</dbReference>
<evidence type="ECO:0000259" key="7">
    <source>
        <dbReference type="PROSITE" id="PS51085"/>
    </source>
</evidence>
<dbReference type="Gene3D" id="2.40.30.10">
    <property type="entry name" value="Translation factors"/>
    <property type="match status" value="1"/>
</dbReference>
<evidence type="ECO:0000256" key="6">
    <source>
        <dbReference type="ARBA" id="ARBA00023014"/>
    </source>
</evidence>
<evidence type="ECO:0000313" key="10">
    <source>
        <dbReference type="Proteomes" id="UP000326953"/>
    </source>
</evidence>
<dbReference type="Gene3D" id="3.40.50.80">
    <property type="entry name" value="Nucleotide-binding domain of ferredoxin-NADP reductase (FNR) module"/>
    <property type="match status" value="1"/>
</dbReference>
<keyword evidence="3" id="KW-0479">Metal-binding</keyword>
<evidence type="ECO:0000256" key="2">
    <source>
        <dbReference type="ARBA" id="ARBA00022714"/>
    </source>
</evidence>
<dbReference type="Proteomes" id="UP000326953">
    <property type="component" value="Unassembled WGS sequence"/>
</dbReference>
<accession>A0A5E6WZ68</accession>
<evidence type="ECO:0000256" key="4">
    <source>
        <dbReference type="ARBA" id="ARBA00023002"/>
    </source>
</evidence>
<protein>
    <submittedName>
        <fullName evidence="9">Carnitine monooxygenase reductase subunit</fullName>
        <ecNumber evidence="9">1.14.13.-</ecNumber>
    </submittedName>
</protein>
<dbReference type="InterPro" id="IPR001041">
    <property type="entry name" value="2Fe-2S_ferredoxin-type"/>
</dbReference>
<keyword evidence="2" id="KW-0001">2Fe-2S</keyword>
<dbReference type="InterPro" id="IPR012675">
    <property type="entry name" value="Beta-grasp_dom_sf"/>
</dbReference>
<dbReference type="PRINTS" id="PR00409">
    <property type="entry name" value="PHDIOXRDTASE"/>
</dbReference>
<dbReference type="InterPro" id="IPR039261">
    <property type="entry name" value="FNR_nucleotide-bd"/>
</dbReference>
<reference evidence="9 10" key="1">
    <citation type="submission" date="2019-09" db="EMBL/GenBank/DDBJ databases">
        <authorList>
            <person name="Chandra G."/>
            <person name="Truman W A."/>
        </authorList>
    </citation>
    <scope>NUCLEOTIDE SEQUENCE [LARGE SCALE GENOMIC DNA]</scope>
    <source>
        <strain evidence="9">PS662</strain>
    </source>
</reference>
<dbReference type="Pfam" id="PF00111">
    <property type="entry name" value="Fer2"/>
    <property type="match status" value="1"/>
</dbReference>
<dbReference type="InterPro" id="IPR017927">
    <property type="entry name" value="FAD-bd_FR_type"/>
</dbReference>
<evidence type="ECO:0000256" key="1">
    <source>
        <dbReference type="ARBA" id="ARBA00022630"/>
    </source>
</evidence>
<dbReference type="PANTHER" id="PTHR47354">
    <property type="entry name" value="NADH OXIDOREDUCTASE HCR"/>
    <property type="match status" value="1"/>
</dbReference>
<dbReference type="CDD" id="cd06185">
    <property type="entry name" value="PDR_like"/>
    <property type="match status" value="1"/>
</dbReference>
<dbReference type="InterPro" id="IPR006058">
    <property type="entry name" value="2Fe2S_fd_BS"/>
</dbReference>
<keyword evidence="9" id="KW-0503">Monooxygenase</keyword>
<dbReference type="CDD" id="cd00207">
    <property type="entry name" value="fer2"/>
    <property type="match status" value="1"/>
</dbReference>
<proteinExistence type="predicted"/>